<comment type="cofactor">
    <cofactor evidence="4">
        <name>Mg(2+)</name>
        <dbReference type="ChEBI" id="CHEBI:18420"/>
    </cofactor>
</comment>
<sequence length="393" mass="43126">MKQVSEVFDLISNLEFHRDTETISIFKAFGRVSSKDIFARRDLPLFDNSALDGYAFDFASKDEPLEIVGSVFAGDEPSFELRSNQCAKIMTGAKFPKGANSVVAFEDASFDERGFLLVPKNTKQNNARKLKGEEVKSGELLLKSGKKLGAKELMLLSAQGICQISVFKEPKIALLCLGSEIKEPWQSASQNQIYNANAAGIITLLGAKGFACDYLGIIKDSKDALSLALQKALKYDIIITTAGASKGEADYAKECLEALEFSCLLDSINFRPSKPTKIFRRENKIAIALPGNPLSAYAACLLFVLPILRRFCGEQKCLNQSYEAVLSEDVKLNPARDNLLIGKVENAVFSPYNAGKFSPSQIMPLVRNNAISVIPAGTAELKAKNLIKFYKIY</sequence>
<keyword evidence="4" id="KW-0479">Metal-binding</keyword>
<dbReference type="Pfam" id="PF03453">
    <property type="entry name" value="MoeA_N"/>
    <property type="match status" value="1"/>
</dbReference>
<dbReference type="RefSeq" id="WP_302244099.1">
    <property type="nucleotide sequence ID" value="NZ_JAULJQ010000004.1"/>
</dbReference>
<dbReference type="Gene3D" id="2.170.190.11">
    <property type="entry name" value="Molybdopterin biosynthesis moea protein, domain 3"/>
    <property type="match status" value="1"/>
</dbReference>
<keyword evidence="4" id="KW-0460">Magnesium</keyword>
<comment type="catalytic activity">
    <reaction evidence="3">
        <text>adenylyl-molybdopterin + molybdate = Mo-molybdopterin + AMP + H(+)</text>
        <dbReference type="Rhea" id="RHEA:35047"/>
        <dbReference type="ChEBI" id="CHEBI:15378"/>
        <dbReference type="ChEBI" id="CHEBI:36264"/>
        <dbReference type="ChEBI" id="CHEBI:62727"/>
        <dbReference type="ChEBI" id="CHEBI:71302"/>
        <dbReference type="ChEBI" id="CHEBI:456215"/>
        <dbReference type="EC" id="2.10.1.1"/>
    </reaction>
</comment>
<keyword evidence="4" id="KW-0500">Molybdenum</keyword>
<comment type="function">
    <text evidence="1 4">Catalyzes the insertion of molybdate into adenylated molybdopterin with the concomitant release of AMP.</text>
</comment>
<dbReference type="EC" id="2.10.1.1" evidence="4"/>
<dbReference type="InterPro" id="IPR036135">
    <property type="entry name" value="MoeA_linker/N_sf"/>
</dbReference>
<dbReference type="InterPro" id="IPR005110">
    <property type="entry name" value="MoeA_linker/N"/>
</dbReference>
<dbReference type="Gene3D" id="3.90.105.10">
    <property type="entry name" value="Molybdopterin biosynthesis moea protein, domain 2"/>
    <property type="match status" value="1"/>
</dbReference>
<name>A0ABT8T7J4_9BACT</name>
<dbReference type="InterPro" id="IPR038987">
    <property type="entry name" value="MoeA-like"/>
</dbReference>
<evidence type="ECO:0000256" key="4">
    <source>
        <dbReference type="RuleBase" id="RU365090"/>
    </source>
</evidence>
<evidence type="ECO:0000256" key="2">
    <source>
        <dbReference type="ARBA" id="ARBA00010763"/>
    </source>
</evidence>
<dbReference type="PANTHER" id="PTHR10192:SF5">
    <property type="entry name" value="GEPHYRIN"/>
    <property type="match status" value="1"/>
</dbReference>
<comment type="pathway">
    <text evidence="4">Cofactor biosynthesis; molybdopterin biosynthesis.</text>
</comment>
<keyword evidence="4" id="KW-0501">Molybdenum cofactor biosynthesis</keyword>
<dbReference type="SUPFAM" id="SSF53218">
    <property type="entry name" value="Molybdenum cofactor biosynthesis proteins"/>
    <property type="match status" value="1"/>
</dbReference>
<feature type="domain" description="MoaB/Mog" evidence="5">
    <location>
        <begin position="173"/>
        <end position="310"/>
    </location>
</feature>
<dbReference type="PANTHER" id="PTHR10192">
    <property type="entry name" value="MOLYBDOPTERIN BIOSYNTHESIS PROTEIN"/>
    <property type="match status" value="1"/>
</dbReference>
<dbReference type="InterPro" id="IPR036425">
    <property type="entry name" value="MoaB/Mog-like_dom_sf"/>
</dbReference>
<organism evidence="6 7">
    <name type="scientific">Campylobacter magnus</name>
    <dbReference type="NCBI Taxonomy" id="3026462"/>
    <lineage>
        <taxon>Bacteria</taxon>
        <taxon>Pseudomonadati</taxon>
        <taxon>Campylobacterota</taxon>
        <taxon>Epsilonproteobacteria</taxon>
        <taxon>Campylobacterales</taxon>
        <taxon>Campylobacteraceae</taxon>
        <taxon>Campylobacter</taxon>
    </lineage>
</organism>
<dbReference type="InterPro" id="IPR036688">
    <property type="entry name" value="MoeA_C_domain_IV_sf"/>
</dbReference>
<evidence type="ECO:0000259" key="5">
    <source>
        <dbReference type="SMART" id="SM00852"/>
    </source>
</evidence>
<dbReference type="Proteomes" id="UP001171111">
    <property type="component" value="Unassembled WGS sequence"/>
</dbReference>
<dbReference type="EMBL" id="JAULJQ010000004">
    <property type="protein sequence ID" value="MDO2409240.1"/>
    <property type="molecule type" value="Genomic_DNA"/>
</dbReference>
<dbReference type="CDD" id="cd00887">
    <property type="entry name" value="MoeA"/>
    <property type="match status" value="1"/>
</dbReference>
<evidence type="ECO:0000256" key="3">
    <source>
        <dbReference type="ARBA" id="ARBA00047317"/>
    </source>
</evidence>
<evidence type="ECO:0000313" key="7">
    <source>
        <dbReference type="Proteomes" id="UP001171111"/>
    </source>
</evidence>
<evidence type="ECO:0000256" key="1">
    <source>
        <dbReference type="ARBA" id="ARBA00002901"/>
    </source>
</evidence>
<gene>
    <name evidence="6" type="ORF">Q2362_03880</name>
</gene>
<dbReference type="InterPro" id="IPR001453">
    <property type="entry name" value="MoaB/Mog_dom"/>
</dbReference>
<protein>
    <recommendedName>
        <fullName evidence="4">Molybdopterin molybdenumtransferase</fullName>
        <ecNumber evidence="4">2.10.1.1</ecNumber>
    </recommendedName>
</protein>
<evidence type="ECO:0000313" key="6">
    <source>
        <dbReference type="EMBL" id="MDO2409240.1"/>
    </source>
</evidence>
<dbReference type="SUPFAM" id="SSF63882">
    <property type="entry name" value="MoeA N-terminal region -like"/>
    <property type="match status" value="1"/>
</dbReference>
<reference evidence="6 7" key="1">
    <citation type="submission" date="2023-06" db="EMBL/GenBank/DDBJ databases">
        <title>Campylobacter magnum sp. nov., isolated from cecal contents of domestic pigs (Sus scrofa domesticus).</title>
        <authorList>
            <person name="Papic B."/>
            <person name="Gruntar I."/>
        </authorList>
    </citation>
    <scope>NUCLEOTIDE SEQUENCE [LARGE SCALE GENOMIC DNA]</scope>
    <source>
        <strain evidence="7">34484-21</strain>
    </source>
</reference>
<dbReference type="Gene3D" id="3.40.980.10">
    <property type="entry name" value="MoaB/Mog-like domain"/>
    <property type="match status" value="1"/>
</dbReference>
<accession>A0ABT8T7J4</accession>
<dbReference type="Gene3D" id="2.40.340.10">
    <property type="entry name" value="MoeA, C-terminal, domain IV"/>
    <property type="match status" value="1"/>
</dbReference>
<keyword evidence="4" id="KW-0808">Transferase</keyword>
<proteinExistence type="inferred from homology"/>
<comment type="similarity">
    <text evidence="2 4">Belongs to the MoeA family.</text>
</comment>
<dbReference type="SMART" id="SM00852">
    <property type="entry name" value="MoCF_biosynth"/>
    <property type="match status" value="1"/>
</dbReference>
<comment type="caution">
    <text evidence="6">The sequence shown here is derived from an EMBL/GenBank/DDBJ whole genome shotgun (WGS) entry which is preliminary data.</text>
</comment>
<dbReference type="Pfam" id="PF00994">
    <property type="entry name" value="MoCF_biosynth"/>
    <property type="match status" value="1"/>
</dbReference>
<keyword evidence="7" id="KW-1185">Reference proteome</keyword>